<dbReference type="InterPro" id="IPR003593">
    <property type="entry name" value="AAA+_ATPase"/>
</dbReference>
<dbReference type="PROSITE" id="PS50893">
    <property type="entry name" value="ABC_TRANSPORTER_2"/>
    <property type="match status" value="1"/>
</dbReference>
<dbReference type="PROSITE" id="PS00211">
    <property type="entry name" value="ABC_TRANSPORTER_1"/>
    <property type="match status" value="1"/>
</dbReference>
<dbReference type="InterPro" id="IPR017871">
    <property type="entry name" value="ABC_transporter-like_CS"/>
</dbReference>
<dbReference type="InterPro" id="IPR027417">
    <property type="entry name" value="P-loop_NTPase"/>
</dbReference>
<sequence length="265" mass="29992">MEKGSPKIEISDLDKVYRQAEEETVALRDVSLDIKEGEFFSIIGPSGCGKSTLLHIIAGLVDKTNGEVKQDGEPINKPSAERGVVFQELGLFPWMTVKENVAYGLKLSNNDKKEIKRTVNNYLSAVGLEKFKDSFIHQLSGGMKARVALVRSLANDPKVLLMDEPFGGLDEITKEILQEELERLWEDTEKTIIFITHDIEEATFLSDRIGVMTNRPGSFRDISEVNLERPRRDKYPDRSKEEFIRFKKDIGSILKEEGKQSMNIA</sequence>
<comment type="caution">
    <text evidence="5">The sequence shown here is derived from an EMBL/GenBank/DDBJ whole genome shotgun (WGS) entry which is preliminary data.</text>
</comment>
<dbReference type="InterPro" id="IPR050166">
    <property type="entry name" value="ABC_transporter_ATP-bind"/>
</dbReference>
<dbReference type="GO" id="GO:0016887">
    <property type="term" value="F:ATP hydrolysis activity"/>
    <property type="evidence" value="ECO:0007669"/>
    <property type="project" value="InterPro"/>
</dbReference>
<dbReference type="Pfam" id="PF00005">
    <property type="entry name" value="ABC_tran"/>
    <property type="match status" value="1"/>
</dbReference>
<dbReference type="GO" id="GO:0005524">
    <property type="term" value="F:ATP binding"/>
    <property type="evidence" value="ECO:0007669"/>
    <property type="project" value="UniProtKB-KW"/>
</dbReference>
<evidence type="ECO:0000313" key="5">
    <source>
        <dbReference type="EMBL" id="OKY77885.1"/>
    </source>
</evidence>
<dbReference type="Gene3D" id="3.40.50.300">
    <property type="entry name" value="P-loop containing nucleotide triphosphate hydrolases"/>
    <property type="match status" value="1"/>
</dbReference>
<accession>A0A1Q6DU62</accession>
<evidence type="ECO:0000313" key="6">
    <source>
        <dbReference type="Proteomes" id="UP000185744"/>
    </source>
</evidence>
<dbReference type="STRING" id="1903181.BTN85_0361"/>
<reference evidence="5" key="1">
    <citation type="submission" date="2016-12" db="EMBL/GenBank/DDBJ databases">
        <title>Discovery of methanogenic haloarchaea.</title>
        <authorList>
            <person name="Sorokin D.Y."/>
            <person name="Makarova K.S."/>
            <person name="Abbas B."/>
            <person name="Ferrer M."/>
            <person name="Golyshin P.N."/>
        </authorList>
    </citation>
    <scope>NUCLEOTIDE SEQUENCE [LARGE SCALE GENOMIC DNA]</scope>
    <source>
        <strain evidence="5">HMET1</strain>
    </source>
</reference>
<dbReference type="SUPFAM" id="SSF52540">
    <property type="entry name" value="P-loop containing nucleoside triphosphate hydrolases"/>
    <property type="match status" value="1"/>
</dbReference>
<dbReference type="Proteomes" id="UP000185744">
    <property type="component" value="Unassembled WGS sequence"/>
</dbReference>
<dbReference type="EMBL" id="MSDW01000001">
    <property type="protein sequence ID" value="OKY77885.1"/>
    <property type="molecule type" value="Genomic_DNA"/>
</dbReference>
<dbReference type="AlphaFoldDB" id="A0A1Q6DU62"/>
<feature type="domain" description="ABC transporter" evidence="4">
    <location>
        <begin position="8"/>
        <end position="239"/>
    </location>
</feature>
<dbReference type="PANTHER" id="PTHR42788:SF13">
    <property type="entry name" value="ALIPHATIC SULFONATES IMPORT ATP-BINDING PROTEIN SSUB"/>
    <property type="match status" value="1"/>
</dbReference>
<keyword evidence="2" id="KW-0547">Nucleotide-binding</keyword>
<dbReference type="InterPro" id="IPR003439">
    <property type="entry name" value="ABC_transporter-like_ATP-bd"/>
</dbReference>
<evidence type="ECO:0000259" key="4">
    <source>
        <dbReference type="PROSITE" id="PS50893"/>
    </source>
</evidence>
<evidence type="ECO:0000256" key="2">
    <source>
        <dbReference type="ARBA" id="ARBA00022741"/>
    </source>
</evidence>
<dbReference type="InParanoid" id="A0A1Q6DU62"/>
<proteinExistence type="predicted"/>
<dbReference type="CDD" id="cd03293">
    <property type="entry name" value="ABC_NrtD_SsuB_transporters"/>
    <property type="match status" value="1"/>
</dbReference>
<protein>
    <submittedName>
        <fullName evidence="5">ABC-type nitrate/sulfonate/bicarbonate transport system ATPase component</fullName>
    </submittedName>
</protein>
<dbReference type="SMART" id="SM00382">
    <property type="entry name" value="AAA"/>
    <property type="match status" value="1"/>
</dbReference>
<organism evidence="5 6">
    <name type="scientific">Methanohalarchaeum thermophilum</name>
    <dbReference type="NCBI Taxonomy" id="1903181"/>
    <lineage>
        <taxon>Archaea</taxon>
        <taxon>Methanobacteriati</taxon>
        <taxon>Methanobacteriota</taxon>
        <taxon>Methanonatronarchaeia</taxon>
        <taxon>Methanonatronarchaeales</taxon>
        <taxon>Methanonatronarchaeaceae</taxon>
        <taxon>Candidatus Methanohalarchaeum</taxon>
    </lineage>
</organism>
<keyword evidence="3" id="KW-0067">ATP-binding</keyword>
<name>A0A1Q6DU62_METT1</name>
<dbReference type="PANTHER" id="PTHR42788">
    <property type="entry name" value="TAURINE IMPORT ATP-BINDING PROTEIN-RELATED"/>
    <property type="match status" value="1"/>
</dbReference>
<evidence type="ECO:0000256" key="3">
    <source>
        <dbReference type="ARBA" id="ARBA00022840"/>
    </source>
</evidence>
<evidence type="ECO:0000256" key="1">
    <source>
        <dbReference type="ARBA" id="ARBA00022448"/>
    </source>
</evidence>
<keyword evidence="1" id="KW-0813">Transport</keyword>
<keyword evidence="6" id="KW-1185">Reference proteome</keyword>
<gene>
    <name evidence="5" type="ORF">BTN85_0361</name>
</gene>